<gene>
    <name evidence="8" type="primary">gsiC</name>
    <name evidence="8" type="ORF">ERS852514_01152</name>
</gene>
<comment type="similarity">
    <text evidence="7">Belongs to the binding-protein-dependent transport system permease family.</text>
</comment>
<dbReference type="SUPFAM" id="SSF161098">
    <property type="entry name" value="MetI-like"/>
    <property type="match status" value="1"/>
</dbReference>
<feature type="transmembrane region" description="Helical" evidence="7">
    <location>
        <begin position="138"/>
        <end position="161"/>
    </location>
</feature>
<dbReference type="PANTHER" id="PTHR43163:SF6">
    <property type="entry name" value="DIPEPTIDE TRANSPORT SYSTEM PERMEASE PROTEIN DPPB-RELATED"/>
    <property type="match status" value="1"/>
</dbReference>
<dbReference type="Proteomes" id="UP000095454">
    <property type="component" value="Unassembled WGS sequence"/>
</dbReference>
<feature type="transmembrane region" description="Helical" evidence="7">
    <location>
        <begin position="104"/>
        <end position="126"/>
    </location>
</feature>
<evidence type="ECO:0000256" key="5">
    <source>
        <dbReference type="ARBA" id="ARBA00022989"/>
    </source>
</evidence>
<feature type="transmembrane region" description="Helical" evidence="7">
    <location>
        <begin position="181"/>
        <end position="198"/>
    </location>
</feature>
<evidence type="ECO:0000313" key="9">
    <source>
        <dbReference type="Proteomes" id="UP000095454"/>
    </source>
</evidence>
<keyword evidence="5 7" id="KW-1133">Transmembrane helix</keyword>
<evidence type="ECO:0000256" key="2">
    <source>
        <dbReference type="ARBA" id="ARBA00022448"/>
    </source>
</evidence>
<dbReference type="Pfam" id="PF19300">
    <property type="entry name" value="BPD_transp_1_N"/>
    <property type="match status" value="1"/>
</dbReference>
<feature type="transmembrane region" description="Helical" evidence="7">
    <location>
        <begin position="12"/>
        <end position="32"/>
    </location>
</feature>
<dbReference type="CDD" id="cd06261">
    <property type="entry name" value="TM_PBP2"/>
    <property type="match status" value="1"/>
</dbReference>
<protein>
    <submittedName>
        <fullName evidence="8">Glutathione transport system permease protein gsiC</fullName>
    </submittedName>
</protein>
<evidence type="ECO:0000256" key="4">
    <source>
        <dbReference type="ARBA" id="ARBA00022692"/>
    </source>
</evidence>
<dbReference type="AlphaFoldDB" id="A0A174KK93"/>
<proteinExistence type="inferred from homology"/>
<dbReference type="Pfam" id="PF00528">
    <property type="entry name" value="BPD_transp_1"/>
    <property type="match status" value="1"/>
</dbReference>
<evidence type="ECO:0000256" key="3">
    <source>
        <dbReference type="ARBA" id="ARBA00022475"/>
    </source>
</evidence>
<feature type="transmembrane region" description="Helical" evidence="7">
    <location>
        <begin position="247"/>
        <end position="265"/>
    </location>
</feature>
<keyword evidence="4 7" id="KW-0812">Transmembrane</keyword>
<keyword evidence="2 7" id="KW-0813">Transport</keyword>
<keyword evidence="6 7" id="KW-0472">Membrane</keyword>
<evidence type="ECO:0000256" key="7">
    <source>
        <dbReference type="RuleBase" id="RU363032"/>
    </source>
</evidence>
<dbReference type="InterPro" id="IPR035906">
    <property type="entry name" value="MetI-like_sf"/>
</dbReference>
<dbReference type="InterPro" id="IPR000515">
    <property type="entry name" value="MetI-like"/>
</dbReference>
<reference evidence="8 9" key="1">
    <citation type="submission" date="2015-09" db="EMBL/GenBank/DDBJ databases">
        <authorList>
            <consortium name="Pathogen Informatics"/>
        </authorList>
    </citation>
    <scope>NUCLEOTIDE SEQUENCE [LARGE SCALE GENOMIC DNA]</scope>
    <source>
        <strain evidence="8 9">2789STDY5834902</strain>
    </source>
</reference>
<evidence type="ECO:0000256" key="1">
    <source>
        <dbReference type="ARBA" id="ARBA00004651"/>
    </source>
</evidence>
<feature type="transmembrane region" description="Helical" evidence="7">
    <location>
        <begin position="285"/>
        <end position="311"/>
    </location>
</feature>
<accession>A0A174KK93</accession>
<dbReference type="PANTHER" id="PTHR43163">
    <property type="entry name" value="DIPEPTIDE TRANSPORT SYSTEM PERMEASE PROTEIN DPPB-RELATED"/>
    <property type="match status" value="1"/>
</dbReference>
<organism evidence="8 9">
    <name type="scientific">Collinsella aerofaciens</name>
    <dbReference type="NCBI Taxonomy" id="74426"/>
    <lineage>
        <taxon>Bacteria</taxon>
        <taxon>Bacillati</taxon>
        <taxon>Actinomycetota</taxon>
        <taxon>Coriobacteriia</taxon>
        <taxon>Coriobacteriales</taxon>
        <taxon>Coriobacteriaceae</taxon>
        <taxon>Collinsella</taxon>
    </lineage>
</organism>
<comment type="subcellular location">
    <subcellularLocation>
        <location evidence="1 7">Cell membrane</location>
        <topology evidence="1 7">Multi-pass membrane protein</topology>
    </subcellularLocation>
</comment>
<dbReference type="EMBL" id="CZAQ01000017">
    <property type="protein sequence ID" value="CUP12372.1"/>
    <property type="molecule type" value="Genomic_DNA"/>
</dbReference>
<evidence type="ECO:0000256" key="6">
    <source>
        <dbReference type="ARBA" id="ARBA00023136"/>
    </source>
</evidence>
<dbReference type="GO" id="GO:0005886">
    <property type="term" value="C:plasma membrane"/>
    <property type="evidence" value="ECO:0007669"/>
    <property type="project" value="UniProtKB-SubCell"/>
</dbReference>
<dbReference type="InterPro" id="IPR045621">
    <property type="entry name" value="BPD_transp_1_N"/>
</dbReference>
<dbReference type="PROSITE" id="PS50928">
    <property type="entry name" value="ABC_TM1"/>
    <property type="match status" value="1"/>
</dbReference>
<sequence>MNNLLRLIGRRLVALPIMALGVTVLVFFLMSFSKTDPAYTALGDGASPEAVAEYHEKYGLDDPWPVRYVRYMGDLIHGDMGTYGAARNSVAKRISTALPVTMQLTFIGLAIGAVVSFLLGVIAALYRDKWPDQVIRVFSIAGLATPSFWLAVLLILLFSSYLKVLPASGALPHFTTNPAGYLGRMIMPAIALAFPLTGQMTRIVRTAMVEELDKDYVRMARGAGVPEKVVVGINVLRNALITPVTTLGLKIGYLMGGAVVIEVIFNLPGMGTAILQGVQGNEANLVQGVVIVVALAFIIINIVVDMLYLLINPRIRTV</sequence>
<name>A0A174KK93_9ACTN</name>
<keyword evidence="3" id="KW-1003">Cell membrane</keyword>
<dbReference type="RefSeq" id="WP_055251823.1">
    <property type="nucleotide sequence ID" value="NZ_CABIXX010000017.1"/>
</dbReference>
<dbReference type="Gene3D" id="1.10.3720.10">
    <property type="entry name" value="MetI-like"/>
    <property type="match status" value="1"/>
</dbReference>
<dbReference type="GO" id="GO:0055085">
    <property type="term" value="P:transmembrane transport"/>
    <property type="evidence" value="ECO:0007669"/>
    <property type="project" value="InterPro"/>
</dbReference>
<evidence type="ECO:0000313" key="8">
    <source>
        <dbReference type="EMBL" id="CUP12372.1"/>
    </source>
</evidence>